<evidence type="ECO:0000313" key="4">
    <source>
        <dbReference type="Proteomes" id="UP001165565"/>
    </source>
</evidence>
<protein>
    <submittedName>
        <fullName evidence="3">Cupin domain-containing protein</fullName>
    </submittedName>
</protein>
<evidence type="ECO:0000256" key="1">
    <source>
        <dbReference type="SAM" id="SignalP"/>
    </source>
</evidence>
<dbReference type="AlphaFoldDB" id="A0AA41ZDT9"/>
<feature type="domain" description="(S)-ureidoglycine aminohydrolase cupin" evidence="2">
    <location>
        <begin position="64"/>
        <end position="130"/>
    </location>
</feature>
<comment type="caution">
    <text evidence="3">The sequence shown here is derived from an EMBL/GenBank/DDBJ whole genome shotgun (WGS) entry which is preliminary data.</text>
</comment>
<dbReference type="Gene3D" id="2.60.120.10">
    <property type="entry name" value="Jelly Rolls"/>
    <property type="match status" value="1"/>
</dbReference>
<keyword evidence="4" id="KW-1185">Reference proteome</keyword>
<dbReference type="Pfam" id="PF05899">
    <property type="entry name" value="Cupin_3"/>
    <property type="match status" value="1"/>
</dbReference>
<dbReference type="SUPFAM" id="SSF51182">
    <property type="entry name" value="RmlC-like cupins"/>
    <property type="match status" value="1"/>
</dbReference>
<gene>
    <name evidence="3" type="ORF">NEE01_03765</name>
</gene>
<keyword evidence="1" id="KW-0732">Signal</keyword>
<dbReference type="InterPro" id="IPR011051">
    <property type="entry name" value="RmlC_Cupin_sf"/>
</dbReference>
<organism evidence="3 4">
    <name type="scientific">Sphingomonas lycopersici</name>
    <dbReference type="NCBI Taxonomy" id="2951807"/>
    <lineage>
        <taxon>Bacteria</taxon>
        <taxon>Pseudomonadati</taxon>
        <taxon>Pseudomonadota</taxon>
        <taxon>Alphaproteobacteria</taxon>
        <taxon>Sphingomonadales</taxon>
        <taxon>Sphingomonadaceae</taxon>
        <taxon>Sphingomonas</taxon>
    </lineage>
</organism>
<name>A0AA41ZDT9_9SPHN</name>
<dbReference type="InterPro" id="IPR014710">
    <property type="entry name" value="RmlC-like_jellyroll"/>
</dbReference>
<dbReference type="EMBL" id="JANFAV010000002">
    <property type="protein sequence ID" value="MCW6533893.1"/>
    <property type="molecule type" value="Genomic_DNA"/>
</dbReference>
<accession>A0AA41ZDT9</accession>
<dbReference type="RefSeq" id="WP_265267937.1">
    <property type="nucleotide sequence ID" value="NZ_JANFAV010000002.1"/>
</dbReference>
<evidence type="ECO:0000313" key="3">
    <source>
        <dbReference type="EMBL" id="MCW6533893.1"/>
    </source>
</evidence>
<reference evidence="3" key="1">
    <citation type="submission" date="2022-06" db="EMBL/GenBank/DDBJ databases">
        <title>Sphingomonas sp. nov. isolated from rhizosphere soil of tomato.</title>
        <authorList>
            <person name="Dong H."/>
            <person name="Gao R."/>
        </authorList>
    </citation>
    <scope>NUCLEOTIDE SEQUENCE</scope>
    <source>
        <strain evidence="3">MMSM24</strain>
    </source>
</reference>
<dbReference type="Proteomes" id="UP001165565">
    <property type="component" value="Unassembled WGS sequence"/>
</dbReference>
<feature type="signal peptide" evidence="1">
    <location>
        <begin position="1"/>
        <end position="21"/>
    </location>
</feature>
<evidence type="ECO:0000259" key="2">
    <source>
        <dbReference type="Pfam" id="PF05899"/>
    </source>
</evidence>
<proteinExistence type="predicted"/>
<sequence length="146" mass="15728">MRIALSLISAVAAIGFGAASAEVIHPHKISKGDAAGPIFSQPNVVKESHGANTTLDNIVMKSSDQKFESGMYKSGPSHFDATKRDYGVDEFMLFTSGSVTLTSLDGTVTRLEAGDAVILPAEWRGKWDTEGYTKYYVIYSRTGKGM</sequence>
<dbReference type="InterPro" id="IPR008579">
    <property type="entry name" value="UGlyAH_Cupin_dom"/>
</dbReference>
<feature type="chain" id="PRO_5041361253" evidence="1">
    <location>
        <begin position="22"/>
        <end position="146"/>
    </location>
</feature>